<keyword evidence="1" id="KW-0533">Nickel</keyword>
<organism evidence="2 3">
    <name type="scientific">Candidatus Desulfovibrio kirbyi</name>
    <dbReference type="NCBI Taxonomy" id="2696086"/>
    <lineage>
        <taxon>Bacteria</taxon>
        <taxon>Pseudomonadati</taxon>
        <taxon>Thermodesulfobacteriota</taxon>
        <taxon>Desulfovibrionia</taxon>
        <taxon>Desulfovibrionales</taxon>
        <taxon>Desulfovibrionaceae</taxon>
        <taxon>Desulfovibrio</taxon>
    </lineage>
</organism>
<protein>
    <recommendedName>
        <fullName evidence="4">Nickel insertion protein</fullName>
    </recommendedName>
</protein>
<proteinExistence type="predicted"/>
<evidence type="ECO:0000313" key="2">
    <source>
        <dbReference type="EMBL" id="GFH62916.1"/>
    </source>
</evidence>
<dbReference type="EMBL" id="BLLL01000007">
    <property type="protein sequence ID" value="GFH62916.1"/>
    <property type="molecule type" value="Genomic_DNA"/>
</dbReference>
<evidence type="ECO:0000256" key="1">
    <source>
        <dbReference type="ARBA" id="ARBA00022596"/>
    </source>
</evidence>
<dbReference type="Pfam" id="PF01969">
    <property type="entry name" value="Ni_insertion"/>
    <property type="match status" value="1"/>
</dbReference>
<sequence length="382" mass="40764">MHMYLDCTHGISGDMTLAVLSHLGVNLAPFTKILADAGIVCQISVRQENRAAGPGCCVDVVWEDNQPLRHPADIAAIFQKLAVSEVVRDRSLAALEALTLAEAHAHQIPPEAVHFHEVGAIDTLADIAGVCWALERLGIDRITASPLPWFSGSVRCAHGLIPLPAPAAAYLMRGKPVRAAAAPACEELVTPTGAALLHVLAQAFEEGPEGRLAAIGTGYGSRPAPAGLRAVLFEPVPEQCPPLGGSEYVLQLETHLDHLTGEELGLALEALAALPQTLDVLWLPGVGKKNRPAGLLRVLCALRDEHAVSVAVLRHTHTLGLRRQAIERAILPREVVLREQDALSLAAKAYTLEGARYERLEADSVREAAERLGVGAPALRFR</sequence>
<dbReference type="InterPro" id="IPR002822">
    <property type="entry name" value="Ni_insertion"/>
</dbReference>
<comment type="caution">
    <text evidence="2">The sequence shown here is derived from an EMBL/GenBank/DDBJ whole genome shotgun (WGS) entry which is preliminary data.</text>
</comment>
<accession>A0A6L2R5S7</accession>
<dbReference type="PANTHER" id="PTHR36566">
    <property type="entry name" value="NICKEL INSERTION PROTEIN-RELATED"/>
    <property type="match status" value="1"/>
</dbReference>
<dbReference type="Gene3D" id="3.30.70.1380">
    <property type="entry name" value="Transcriptional regulatory protein pf0864 domain like"/>
    <property type="match status" value="1"/>
</dbReference>
<evidence type="ECO:0000313" key="3">
    <source>
        <dbReference type="Proteomes" id="UP000505077"/>
    </source>
</evidence>
<dbReference type="PANTHER" id="PTHR36566:SF1">
    <property type="entry name" value="PYRIDINIUM-3,5-BISTHIOCARBOXYLIC ACID MONONUCLEOTIDE NICKEL INSERTION PROTEIN"/>
    <property type="match status" value="1"/>
</dbReference>
<evidence type="ECO:0008006" key="4">
    <source>
        <dbReference type="Google" id="ProtNLM"/>
    </source>
</evidence>
<gene>
    <name evidence="2" type="ORF">ZNDK_0687</name>
</gene>
<reference evidence="2 3" key="1">
    <citation type="journal article" date="2020" name="ISME J.">
        <title>Parallel Reductive Genome Evolution in Desulfovibrio Ectosymbionts Independently Acquired by Trichonympha Protists in the Termite Gut.</title>
        <authorList>
            <person name="Takeuchi M."/>
            <person name="Kuwahara H."/>
            <person name="Murakami T."/>
            <person name="Takahashi K."/>
            <person name="Kajitani R."/>
            <person name="Toyoda A."/>
            <person name="Itoh T."/>
            <person name="Ohkuma M."/>
            <person name="Hongoh Y."/>
        </authorList>
    </citation>
    <scope>NUCLEOTIDE SEQUENCE [LARGE SCALE GENOMIC DNA]</scope>
    <source>
        <strain evidence="2">ZnDsv-02</strain>
    </source>
</reference>
<name>A0A6L2R5S7_9BACT</name>
<dbReference type="Proteomes" id="UP000505077">
    <property type="component" value="Unassembled WGS sequence"/>
</dbReference>
<dbReference type="AlphaFoldDB" id="A0A6L2R5S7"/>